<dbReference type="CDD" id="cd00093">
    <property type="entry name" value="HTH_XRE"/>
    <property type="match status" value="1"/>
</dbReference>
<comment type="caution">
    <text evidence="2">The sequence shown here is derived from an EMBL/GenBank/DDBJ whole genome shotgun (WGS) entry which is preliminary data.</text>
</comment>
<dbReference type="Gene3D" id="1.10.260.40">
    <property type="entry name" value="lambda repressor-like DNA-binding domains"/>
    <property type="match status" value="1"/>
</dbReference>
<evidence type="ECO:0000313" key="2">
    <source>
        <dbReference type="EMBL" id="EDH1108216.1"/>
    </source>
</evidence>
<name>A0A3U6NV78_SALET</name>
<reference evidence="2" key="1">
    <citation type="submission" date="2019-10" db="EMBL/GenBank/DDBJ databases">
        <authorList>
            <person name="Ashton P.M."/>
            <person name="Dallman T."/>
            <person name="Nair S."/>
            <person name="De Pinna E."/>
            <person name="Peters T."/>
            <person name="Grant K."/>
        </authorList>
    </citation>
    <scope>NUCLEOTIDE SEQUENCE</scope>
    <source>
        <strain evidence="2">821059</strain>
    </source>
</reference>
<gene>
    <name evidence="2" type="ORF">GCX84_01415</name>
</gene>
<dbReference type="SMART" id="SM00530">
    <property type="entry name" value="HTH_XRE"/>
    <property type="match status" value="1"/>
</dbReference>
<dbReference type="GO" id="GO:0003677">
    <property type="term" value="F:DNA binding"/>
    <property type="evidence" value="ECO:0007669"/>
    <property type="project" value="InterPro"/>
</dbReference>
<dbReference type="SUPFAM" id="SSF47413">
    <property type="entry name" value="lambda repressor-like DNA-binding domains"/>
    <property type="match status" value="1"/>
</dbReference>
<protein>
    <submittedName>
        <fullName evidence="2">Helix-turn-helix domain-containing protein</fullName>
    </submittedName>
</protein>
<proteinExistence type="predicted"/>
<dbReference type="AlphaFoldDB" id="A0A3U6NV78"/>
<dbReference type="InterPro" id="IPR001387">
    <property type="entry name" value="Cro/C1-type_HTH"/>
</dbReference>
<organism evidence="2">
    <name type="scientific">Salmonella enterica I</name>
    <dbReference type="NCBI Taxonomy" id="59201"/>
    <lineage>
        <taxon>Bacteria</taxon>
        <taxon>Pseudomonadati</taxon>
        <taxon>Pseudomonadota</taxon>
        <taxon>Gammaproteobacteria</taxon>
        <taxon>Enterobacterales</taxon>
        <taxon>Enterobacteriaceae</taxon>
        <taxon>Salmonella</taxon>
    </lineage>
</organism>
<accession>A0A3U6NV78</accession>
<feature type="domain" description="HTH cro/C1-type" evidence="1">
    <location>
        <begin position="6"/>
        <end position="64"/>
    </location>
</feature>
<dbReference type="PROSITE" id="PS50943">
    <property type="entry name" value="HTH_CROC1"/>
    <property type="match status" value="1"/>
</dbReference>
<sequence length="114" mass="13181">MIPERLKAARLRANLTQEQLGVRAGIAEDTAYSRLSQYESGTHKPTFKMVCAFARVLNVPECYFYTVDDSFAEALLKLYDGEVVQWNMKAGELLLIQKVYRRLFVFMNSKEKYS</sequence>
<dbReference type="EMBL" id="AAMGKT010000001">
    <property type="protein sequence ID" value="EDH1108216.1"/>
    <property type="molecule type" value="Genomic_DNA"/>
</dbReference>
<evidence type="ECO:0000259" key="1">
    <source>
        <dbReference type="PROSITE" id="PS50943"/>
    </source>
</evidence>
<dbReference type="Pfam" id="PF01381">
    <property type="entry name" value="HTH_3"/>
    <property type="match status" value="1"/>
</dbReference>
<dbReference type="InterPro" id="IPR010982">
    <property type="entry name" value="Lambda_DNA-bd_dom_sf"/>
</dbReference>